<keyword evidence="3" id="KW-0479">Metal-binding</keyword>
<dbReference type="eggNOG" id="COG1999">
    <property type="taxonomic scope" value="Bacteria"/>
</dbReference>
<dbReference type="InterPro" id="IPR003782">
    <property type="entry name" value="SCO1/SenC"/>
</dbReference>
<feature type="binding site" evidence="3">
    <location>
        <position position="84"/>
    </location>
    <ligand>
        <name>Cu cation</name>
        <dbReference type="ChEBI" id="CHEBI:23378"/>
    </ligand>
</feature>
<gene>
    <name evidence="6" type="ORF">LT40_16020</name>
</gene>
<keyword evidence="7" id="KW-1185">Reference proteome</keyword>
<accession>A0A089YZ81</accession>
<dbReference type="STRING" id="216142.LT40_16020"/>
<protein>
    <submittedName>
        <fullName evidence="6">Copper-binding protein</fullName>
    </submittedName>
</protein>
<dbReference type="EMBL" id="CP009533">
    <property type="protein sequence ID" value="AIS18805.1"/>
    <property type="molecule type" value="Genomic_DNA"/>
</dbReference>
<dbReference type="PROSITE" id="PS51352">
    <property type="entry name" value="THIOREDOXIN_2"/>
    <property type="match status" value="1"/>
</dbReference>
<feature type="binding site" evidence="3">
    <location>
        <position position="88"/>
    </location>
    <ligand>
        <name>Cu cation</name>
        <dbReference type="ChEBI" id="CHEBI:23378"/>
    </ligand>
</feature>
<dbReference type="PANTHER" id="PTHR12151">
    <property type="entry name" value="ELECTRON TRANSPORT PROTIN SCO1/SENC FAMILY MEMBER"/>
    <property type="match status" value="1"/>
</dbReference>
<feature type="domain" description="Thioredoxin" evidence="5">
    <location>
        <begin position="46"/>
        <end position="208"/>
    </location>
</feature>
<dbReference type="Proteomes" id="UP000029499">
    <property type="component" value="Chromosome"/>
</dbReference>
<dbReference type="AlphaFoldDB" id="A0A089YZ81"/>
<keyword evidence="4" id="KW-1015">Disulfide bond</keyword>
<evidence type="ECO:0000256" key="1">
    <source>
        <dbReference type="ARBA" id="ARBA00010996"/>
    </source>
</evidence>
<dbReference type="CDD" id="cd02968">
    <property type="entry name" value="SCO"/>
    <property type="match status" value="1"/>
</dbReference>
<reference evidence="6 7" key="1">
    <citation type="journal article" date="2015" name="J. Biotechnol.">
        <title>Complete genome sequence of Pseudomonas rhizosphaerae IH5T (=DSM 16299T), a phosphate-solubilizing rhizobacterium for bacterial biofertilizer.</title>
        <authorList>
            <person name="Kwak Y."/>
            <person name="Jung B.K."/>
            <person name="Shin J.H."/>
        </authorList>
    </citation>
    <scope>NUCLEOTIDE SEQUENCE [LARGE SCALE GENOMIC DNA]</scope>
    <source>
        <strain evidence="6">DSM 16299</strain>
    </source>
</reference>
<feature type="disulfide bond" description="Redox-active" evidence="4">
    <location>
        <begin position="84"/>
        <end position="88"/>
    </location>
</feature>
<dbReference type="Pfam" id="PF02630">
    <property type="entry name" value="SCO1-SenC"/>
    <property type="match status" value="1"/>
</dbReference>
<dbReference type="PANTHER" id="PTHR12151:SF25">
    <property type="entry name" value="LINALOOL DEHYDRATASE_ISOMERASE DOMAIN-CONTAINING PROTEIN"/>
    <property type="match status" value="1"/>
</dbReference>
<dbReference type="OrthoDB" id="9790194at2"/>
<organism evidence="6 7">
    <name type="scientific">Pseudomonas rhizosphaerae</name>
    <dbReference type="NCBI Taxonomy" id="216142"/>
    <lineage>
        <taxon>Bacteria</taxon>
        <taxon>Pseudomonadati</taxon>
        <taxon>Pseudomonadota</taxon>
        <taxon>Gammaproteobacteria</taxon>
        <taxon>Pseudomonadales</taxon>
        <taxon>Pseudomonadaceae</taxon>
        <taxon>Pseudomonas</taxon>
    </lineage>
</organism>
<name>A0A089YZ81_9PSED</name>
<evidence type="ECO:0000313" key="7">
    <source>
        <dbReference type="Proteomes" id="UP000029499"/>
    </source>
</evidence>
<evidence type="ECO:0000256" key="3">
    <source>
        <dbReference type="PIRSR" id="PIRSR603782-1"/>
    </source>
</evidence>
<evidence type="ECO:0000259" key="5">
    <source>
        <dbReference type="PROSITE" id="PS51352"/>
    </source>
</evidence>
<sequence>MTKAQKIVFTVAGALALLIGLSVHRLLDGQKQPDRAGLVDAGIILLAQSRAMPALQMTDQNGAVVHMDQLQGKWSLLFFGYTFCPDICPTTLANLRDVQQQLPNVTRERLQVVLISVDPHRDTPERLKQYLGYFKAGFEGWVAPVETLQTLASAISIPFIPADTRKPNYLVEHSANLALIGPDGRQRGFIRGPIDNAKMIAQLPGLVAGD</sequence>
<keyword evidence="2 3" id="KW-0186">Copper</keyword>
<evidence type="ECO:0000256" key="4">
    <source>
        <dbReference type="PIRSR" id="PIRSR603782-2"/>
    </source>
</evidence>
<evidence type="ECO:0000313" key="6">
    <source>
        <dbReference type="EMBL" id="AIS18805.1"/>
    </source>
</evidence>
<dbReference type="GO" id="GO:0046872">
    <property type="term" value="F:metal ion binding"/>
    <property type="evidence" value="ECO:0007669"/>
    <property type="project" value="UniProtKB-KW"/>
</dbReference>
<dbReference type="SUPFAM" id="SSF52833">
    <property type="entry name" value="Thioredoxin-like"/>
    <property type="match status" value="1"/>
</dbReference>
<dbReference type="Gene3D" id="3.40.30.10">
    <property type="entry name" value="Glutaredoxin"/>
    <property type="match status" value="1"/>
</dbReference>
<dbReference type="KEGG" id="prh:LT40_16020"/>
<proteinExistence type="inferred from homology"/>
<dbReference type="HOGENOM" id="CLU_050131_3_2_6"/>
<dbReference type="InterPro" id="IPR036249">
    <property type="entry name" value="Thioredoxin-like_sf"/>
</dbReference>
<feature type="binding site" evidence="3">
    <location>
        <position position="173"/>
    </location>
    <ligand>
        <name>Cu cation</name>
        <dbReference type="ChEBI" id="CHEBI:23378"/>
    </ligand>
</feature>
<evidence type="ECO:0000256" key="2">
    <source>
        <dbReference type="ARBA" id="ARBA00023008"/>
    </source>
</evidence>
<comment type="similarity">
    <text evidence="1">Belongs to the SCO1/2 family.</text>
</comment>
<dbReference type="RefSeq" id="WP_043191932.1">
    <property type="nucleotide sequence ID" value="NZ_CP009533.1"/>
</dbReference>
<dbReference type="InterPro" id="IPR013766">
    <property type="entry name" value="Thioredoxin_domain"/>
</dbReference>